<sequence length="184" mass="21418">MNHYLASTITKQQATTNIKAHLQSNWWKKIRNTNRLVSIEQMHIPFCCSDYHAATHSIQEGMEGRIAIEPINNIKAILPVDYEIHTTQQQRGFFPTHHPITKEEAHNAIYWELFTKEKKRQHINVSIQNQWTLHVPYWIGYIHNKHNTYDIICVDSITGKIDLTIKDTVLTYIAENGTTKAVSQ</sequence>
<comment type="caution">
    <text evidence="1">The sequence shown here is derived from an EMBL/GenBank/DDBJ whole genome shotgun (WGS) entry which is preliminary data.</text>
</comment>
<organism evidence="1 2">
    <name type="scientific">Pontibacillus salicampi</name>
    <dbReference type="NCBI Taxonomy" id="1449801"/>
    <lineage>
        <taxon>Bacteria</taxon>
        <taxon>Bacillati</taxon>
        <taxon>Bacillota</taxon>
        <taxon>Bacilli</taxon>
        <taxon>Bacillales</taxon>
        <taxon>Bacillaceae</taxon>
        <taxon>Pontibacillus</taxon>
    </lineage>
</organism>
<accession>A0ABV6LQW8</accession>
<reference evidence="1 2" key="1">
    <citation type="submission" date="2024-09" db="EMBL/GenBank/DDBJ databases">
        <authorList>
            <person name="Sun Q."/>
            <person name="Mori K."/>
        </authorList>
    </citation>
    <scope>NUCLEOTIDE SEQUENCE [LARGE SCALE GENOMIC DNA]</scope>
    <source>
        <strain evidence="1 2">NCAIM B.02529</strain>
    </source>
</reference>
<evidence type="ECO:0000313" key="1">
    <source>
        <dbReference type="EMBL" id="MFC0524719.1"/>
    </source>
</evidence>
<dbReference type="EMBL" id="JBHLTP010000011">
    <property type="protein sequence ID" value="MFC0524719.1"/>
    <property type="molecule type" value="Genomic_DNA"/>
</dbReference>
<evidence type="ECO:0000313" key="2">
    <source>
        <dbReference type="Proteomes" id="UP001589836"/>
    </source>
</evidence>
<proteinExistence type="predicted"/>
<dbReference type="RefSeq" id="WP_377348989.1">
    <property type="nucleotide sequence ID" value="NZ_JBHLTP010000011.1"/>
</dbReference>
<gene>
    <name evidence="1" type="ORF">ACFFGV_14170</name>
</gene>
<evidence type="ECO:0008006" key="3">
    <source>
        <dbReference type="Google" id="ProtNLM"/>
    </source>
</evidence>
<keyword evidence="2" id="KW-1185">Reference proteome</keyword>
<name>A0ABV6LQW8_9BACI</name>
<dbReference type="Proteomes" id="UP001589836">
    <property type="component" value="Unassembled WGS sequence"/>
</dbReference>
<protein>
    <recommendedName>
        <fullName evidence="3">YolD-like family protein</fullName>
    </recommendedName>
</protein>